<dbReference type="PANTHER" id="PTHR24055">
    <property type="entry name" value="MITOGEN-ACTIVATED PROTEIN KINASE"/>
    <property type="match status" value="1"/>
</dbReference>
<feature type="region of interest" description="Disordered" evidence="3">
    <location>
        <begin position="499"/>
        <end position="537"/>
    </location>
</feature>
<reference evidence="5" key="1">
    <citation type="submission" date="2019-08" db="EMBL/GenBank/DDBJ databases">
        <title>The improved chromosome-level genome for the pearl oyster Pinctada fucata martensii using PacBio sequencing and Hi-C.</title>
        <authorList>
            <person name="Zheng Z."/>
        </authorList>
    </citation>
    <scope>NUCLEOTIDE SEQUENCE</scope>
    <source>
        <strain evidence="5">ZZ-2019</strain>
        <tissue evidence="5">Adductor muscle</tissue>
    </source>
</reference>
<feature type="region of interest" description="Disordered" evidence="3">
    <location>
        <begin position="953"/>
        <end position="979"/>
    </location>
</feature>
<feature type="compositionally biased region" description="Polar residues" evidence="3">
    <location>
        <begin position="357"/>
        <end position="373"/>
    </location>
</feature>
<evidence type="ECO:0000256" key="2">
    <source>
        <dbReference type="ARBA" id="ARBA00022840"/>
    </source>
</evidence>
<dbReference type="GO" id="GO:0004672">
    <property type="term" value="F:protein kinase activity"/>
    <property type="evidence" value="ECO:0007669"/>
    <property type="project" value="InterPro"/>
</dbReference>
<feature type="compositionally biased region" description="Polar residues" evidence="3">
    <location>
        <begin position="385"/>
        <end position="415"/>
    </location>
</feature>
<dbReference type="InterPro" id="IPR000719">
    <property type="entry name" value="Prot_kinase_dom"/>
</dbReference>
<evidence type="ECO:0000259" key="4">
    <source>
        <dbReference type="PROSITE" id="PS50011"/>
    </source>
</evidence>
<feature type="region of interest" description="Disordered" evidence="3">
    <location>
        <begin position="355"/>
        <end position="450"/>
    </location>
</feature>
<dbReference type="PROSITE" id="PS50011">
    <property type="entry name" value="PROTEIN_KINASE_DOM"/>
    <property type="match status" value="1"/>
</dbReference>
<dbReference type="InterPro" id="IPR011009">
    <property type="entry name" value="Kinase-like_dom_sf"/>
</dbReference>
<dbReference type="InterPro" id="IPR050117">
    <property type="entry name" value="MAPK"/>
</dbReference>
<feature type="region of interest" description="Disordered" evidence="3">
    <location>
        <begin position="568"/>
        <end position="590"/>
    </location>
</feature>
<feature type="compositionally biased region" description="Basic and acidic residues" evidence="3">
    <location>
        <begin position="374"/>
        <end position="384"/>
    </location>
</feature>
<dbReference type="SMART" id="SM00220">
    <property type="entry name" value="S_TKc"/>
    <property type="match status" value="1"/>
</dbReference>
<feature type="domain" description="Protein kinase" evidence="4">
    <location>
        <begin position="1"/>
        <end position="271"/>
    </location>
</feature>
<name>A0AA88Y7L1_PINIB</name>
<feature type="compositionally biased region" description="Polar residues" evidence="3">
    <location>
        <begin position="754"/>
        <end position="773"/>
    </location>
</feature>
<dbReference type="EMBL" id="VSWD01000006">
    <property type="protein sequence ID" value="KAK3100121.1"/>
    <property type="molecule type" value="Genomic_DNA"/>
</dbReference>
<organism evidence="5 6">
    <name type="scientific">Pinctada imbricata</name>
    <name type="common">Atlantic pearl-oyster</name>
    <name type="synonym">Pinctada martensii</name>
    <dbReference type="NCBI Taxonomy" id="66713"/>
    <lineage>
        <taxon>Eukaryota</taxon>
        <taxon>Metazoa</taxon>
        <taxon>Spiralia</taxon>
        <taxon>Lophotrochozoa</taxon>
        <taxon>Mollusca</taxon>
        <taxon>Bivalvia</taxon>
        <taxon>Autobranchia</taxon>
        <taxon>Pteriomorphia</taxon>
        <taxon>Pterioida</taxon>
        <taxon>Pterioidea</taxon>
        <taxon>Pteriidae</taxon>
        <taxon>Pinctada</taxon>
    </lineage>
</organism>
<protein>
    <recommendedName>
        <fullName evidence="4">Protein kinase domain-containing protein</fullName>
    </recommendedName>
</protein>
<dbReference type="FunFam" id="1.10.510.10:FF:000127">
    <property type="entry name" value="Putative cyclin-dependent kinase-like 5"/>
    <property type="match status" value="1"/>
</dbReference>
<feature type="region of interest" description="Disordered" evidence="3">
    <location>
        <begin position="883"/>
        <end position="934"/>
    </location>
</feature>
<dbReference type="InterPro" id="IPR008271">
    <property type="entry name" value="Ser/Thr_kinase_AS"/>
</dbReference>
<feature type="region of interest" description="Disordered" evidence="3">
    <location>
        <begin position="286"/>
        <end position="305"/>
    </location>
</feature>
<feature type="region of interest" description="Disordered" evidence="3">
    <location>
        <begin position="698"/>
        <end position="800"/>
    </location>
</feature>
<dbReference type="Proteomes" id="UP001186944">
    <property type="component" value="Unassembled WGS sequence"/>
</dbReference>
<evidence type="ECO:0000313" key="6">
    <source>
        <dbReference type="Proteomes" id="UP001186944"/>
    </source>
</evidence>
<dbReference type="Pfam" id="PF00069">
    <property type="entry name" value="Pkinase"/>
    <property type="match status" value="1"/>
</dbReference>
<dbReference type="AlphaFoldDB" id="A0AA88Y7L1"/>
<dbReference type="Gene3D" id="1.10.510.10">
    <property type="entry name" value="Transferase(Phosphotransferase) domain 1"/>
    <property type="match status" value="1"/>
</dbReference>
<dbReference type="SUPFAM" id="SSF56112">
    <property type="entry name" value="Protein kinase-like (PK-like)"/>
    <property type="match status" value="1"/>
</dbReference>
<feature type="compositionally biased region" description="Basic and acidic residues" evidence="3">
    <location>
        <begin position="419"/>
        <end position="430"/>
    </location>
</feature>
<evidence type="ECO:0000313" key="5">
    <source>
        <dbReference type="EMBL" id="KAK3100121.1"/>
    </source>
</evidence>
<proteinExistence type="predicted"/>
<evidence type="ECO:0000256" key="3">
    <source>
        <dbReference type="SAM" id="MobiDB-lite"/>
    </source>
</evidence>
<keyword evidence="1" id="KW-0547">Nucleotide-binding</keyword>
<dbReference type="GO" id="GO:0005524">
    <property type="term" value="F:ATP binding"/>
    <property type="evidence" value="ECO:0007669"/>
    <property type="project" value="UniProtKB-KW"/>
</dbReference>
<evidence type="ECO:0000256" key="1">
    <source>
        <dbReference type="ARBA" id="ARBA00022741"/>
    </source>
</evidence>
<dbReference type="Gene3D" id="3.30.200.20">
    <property type="entry name" value="Phosphorylase Kinase, domain 1"/>
    <property type="match status" value="1"/>
</dbReference>
<comment type="caution">
    <text evidence="5">The sequence shown here is derived from an EMBL/GenBank/DDBJ whole genome shotgun (WGS) entry which is preliminary data.</text>
</comment>
<accession>A0AA88Y7L1</accession>
<gene>
    <name evidence="5" type="ORF">FSP39_015052</name>
</gene>
<dbReference type="PROSITE" id="PS00108">
    <property type="entry name" value="PROTEIN_KINASE_ST"/>
    <property type="match status" value="1"/>
</dbReference>
<keyword evidence="2" id="KW-0067">ATP-binding</keyword>
<feature type="compositionally biased region" description="Low complexity" evidence="3">
    <location>
        <begin position="511"/>
        <end position="534"/>
    </location>
</feature>
<keyword evidence="6" id="KW-1185">Reference proteome</keyword>
<sequence>MALKYFSLLDLDPIERYHSYFSENDDVKRTTLRELRMLRTLKQENIVDLREAFRKKGKLYLVFEYVERNMLELLEEMPNGVPTEKVKSYSYQLCKAIKWCHSQDIIHRDIKPENLLISRNDTLKLCDFGFARSINGGLVGVYTDYVATRWYRSPELLLGSAYGKPVDIWSIGCIMGELSDGQPLFPGESEIDQLYVIQKVMGPLPSDQMNMFFSNPRFSGLKFPSVSRPQTLQKRYQGILSGVLIDFMEQTLQLDPDDRFCIDDCLEHPAFQTEHLLNRNHVQIRRVSPQSASKKRKNNYTDQVKSENLKNLQSNYRPDTGRSQKMVVVVERQEEKMDVEDDVYNSPAKSKYIKQAKNVSKSNAEKIASQSETKVLRDAEKAEKVNSTSEKYTVQPKSASQKSGALSSKSANQGHSYKASRENFEEKISSSRDALSGKSVKDIDHKHSTSHVNGVEKVITADTRQPARIVKIEKVVTVDNKTLKQVNETAGRHLSTFSDFRNPVMDESPDTSRSSVDESTSTSCTTCTTNSENSAPSTIDTLDLSISHSESKYLKNKDSVKVSPKMEFQIHKPSPEPDSLQTTPRDPKSNYYVTTSRSSTYTVNLQAPNQYQGEVTNDQVEDQGVHHERKKFLDRATQEELQRIKSSTLGRKKADKNHQGSFIQTITDRLSDAKLQNHEISVPQQHTSKYRESSFVNYAGKSQANKRNRNPQYDGSLSYRERSSYSPSPDIGFHREQTNINAGGPPVQVRSHSKYMTLNSYQNNTDSTSSPYSHQRGYHDNSGWRQAEGANDWQGGGNSAGTLQQLARKKKKKKFLQILANENAGRVTPNMRLHMTPSRASRMDYDMMDDDTEGQISAREPLQNSSREYLAKDAYDNKHRYEKQQISLRHRTKTPVDKSTRLQPLQKPPSHLGSLAPSTTHIEPTWPYHNKSETDTRTLQTVSGIDLRPGWLSRPGSVLDNETPDFYSPREQGDLKPLKSAKSTRVLHEYRGVRD</sequence>